<evidence type="ECO:0000256" key="4">
    <source>
        <dbReference type="ARBA" id="ARBA00022692"/>
    </source>
</evidence>
<dbReference type="GeneID" id="37042545"/>
<evidence type="ECO:0000256" key="3">
    <source>
        <dbReference type="ARBA" id="ARBA00022448"/>
    </source>
</evidence>
<dbReference type="OrthoDB" id="627262at2759"/>
<dbReference type="GO" id="GO:0000329">
    <property type="term" value="C:fungal-type vacuole membrane"/>
    <property type="evidence" value="ECO:0007669"/>
    <property type="project" value="TreeGrafter"/>
</dbReference>
<evidence type="ECO:0000256" key="2">
    <source>
        <dbReference type="ARBA" id="ARBA00008807"/>
    </source>
</evidence>
<sequence length="676" mass="71109">MLAVPDDFTLRAVVGGVAVGSLLCASNLYFGLQSAWITMASLQSALVGYGLVRALPNVLNFAGVPFTPQENAVLQATAVSLGSMPLTAGLIGIVPAFNLLRPEKDGANVEAFSFGWVGLLLWCASMAFFGIFFASPMRSPMILREKLRFPSGSATAQLIAVLHGTTVRKEGKQLDSSTQPEGLDDEERRPLLPNPTDAPRLDSDRIDAERGMPALVYSFAASATTTVAAFFLPVIYAVPIFDPLLPRRDAAARWGWWFTPSLSYIGQGIIMGPQTTTSMFLGALVGWAILSPLAHHMGWTNGVPMDAEEGSRAWILWPCLAIMTSESIVGLLTLLAQQHSARQSPSSTAEEAEEEEPPERLTPTSWALGGLVLATGASVGILAVLFGEQHVQFWVPLVGVVLAGILSILAVRALGATDLNPVNALGKLSQLAFAFLQPGGILANMIGGALSEAGAMQAGELMQDYKTGHLVHASPRGQFLGQMAGSAAGVVVSTVTYKLYERSYRLPGPEMPAPAARLWLNFARLVNNGALPRRSAEAMAVSAILFGLSTLAKGAAQSRIEARKRLRPGAQGVHTKQQLWESIALGFPNGIAFAVGLGLNTPNYSLARLIGGVVSWYAQRNSRASPSGLPPVGLLVLSAGFVLGEGFASIATLLLKEAGLGPISCAGCRGGCGGGC</sequence>
<dbReference type="RefSeq" id="XP_025380992.1">
    <property type="nucleotide sequence ID" value="XM_025520629.1"/>
</dbReference>
<dbReference type="EMBL" id="KZ819634">
    <property type="protein sequence ID" value="PWN93794.1"/>
    <property type="molecule type" value="Genomic_DNA"/>
</dbReference>
<organism evidence="9 10">
    <name type="scientific">Acaromyces ingoldii</name>
    <dbReference type="NCBI Taxonomy" id="215250"/>
    <lineage>
        <taxon>Eukaryota</taxon>
        <taxon>Fungi</taxon>
        <taxon>Dikarya</taxon>
        <taxon>Basidiomycota</taxon>
        <taxon>Ustilaginomycotina</taxon>
        <taxon>Exobasidiomycetes</taxon>
        <taxon>Exobasidiales</taxon>
        <taxon>Cryptobasidiaceae</taxon>
        <taxon>Acaromyces</taxon>
    </lineage>
</organism>
<keyword evidence="5 8" id="KW-1133">Transmembrane helix</keyword>
<reference evidence="9 10" key="1">
    <citation type="journal article" date="2018" name="Mol. Biol. Evol.">
        <title>Broad Genomic Sampling Reveals a Smut Pathogenic Ancestry of the Fungal Clade Ustilaginomycotina.</title>
        <authorList>
            <person name="Kijpornyongpan T."/>
            <person name="Mondo S.J."/>
            <person name="Barry K."/>
            <person name="Sandor L."/>
            <person name="Lee J."/>
            <person name="Lipzen A."/>
            <person name="Pangilinan J."/>
            <person name="LaButti K."/>
            <person name="Hainaut M."/>
            <person name="Henrissat B."/>
            <person name="Grigoriev I.V."/>
            <person name="Spatafora J.W."/>
            <person name="Aime M.C."/>
        </authorList>
    </citation>
    <scope>NUCLEOTIDE SEQUENCE [LARGE SCALE GENOMIC DNA]</scope>
    <source>
        <strain evidence="9 10">MCA 4198</strain>
    </source>
</reference>
<accession>A0A316YYF5</accession>
<dbReference type="PANTHER" id="PTHR31645">
    <property type="entry name" value="OLIGOPEPTIDE TRANSPORTER YGL114W-RELATED"/>
    <property type="match status" value="1"/>
</dbReference>
<dbReference type="STRING" id="215250.A0A316YYF5"/>
<evidence type="ECO:0000256" key="5">
    <source>
        <dbReference type="ARBA" id="ARBA00022989"/>
    </source>
</evidence>
<feature type="transmembrane region" description="Helical" evidence="8">
    <location>
        <begin position="277"/>
        <end position="294"/>
    </location>
</feature>
<feature type="transmembrane region" description="Helical" evidence="8">
    <location>
        <begin position="214"/>
        <end position="238"/>
    </location>
</feature>
<evidence type="ECO:0000256" key="1">
    <source>
        <dbReference type="ARBA" id="ARBA00004141"/>
    </source>
</evidence>
<feature type="transmembrane region" description="Helical" evidence="8">
    <location>
        <begin position="114"/>
        <end position="134"/>
    </location>
</feature>
<evidence type="ECO:0000313" key="10">
    <source>
        <dbReference type="Proteomes" id="UP000245768"/>
    </source>
</evidence>
<feature type="transmembrane region" description="Helical" evidence="8">
    <location>
        <begin position="366"/>
        <end position="387"/>
    </location>
</feature>
<dbReference type="PANTHER" id="PTHR31645:SF0">
    <property type="entry name" value="OLIGOPEPTIDE TRANSPORTER YGL114W-RELATED"/>
    <property type="match status" value="1"/>
</dbReference>
<evidence type="ECO:0000256" key="7">
    <source>
        <dbReference type="SAM" id="MobiDB-lite"/>
    </source>
</evidence>
<keyword evidence="4 8" id="KW-0812">Transmembrane</keyword>
<keyword evidence="6 8" id="KW-0472">Membrane</keyword>
<protein>
    <submittedName>
        <fullName evidence="9">OPT superfamily oligopeptide transporter</fullName>
    </submittedName>
</protein>
<keyword evidence="3" id="KW-0813">Transport</keyword>
<feature type="transmembrane region" description="Helical" evidence="8">
    <location>
        <begin position="12"/>
        <end position="30"/>
    </location>
</feature>
<feature type="transmembrane region" description="Helical" evidence="8">
    <location>
        <begin position="250"/>
        <end position="270"/>
    </location>
</feature>
<comment type="similarity">
    <text evidence="2">Belongs to the oligopeptide OPT transporter family.</text>
</comment>
<dbReference type="NCBIfam" id="TIGR00728">
    <property type="entry name" value="OPT_sfam"/>
    <property type="match status" value="1"/>
</dbReference>
<name>A0A316YYF5_9BASI</name>
<evidence type="ECO:0000256" key="6">
    <source>
        <dbReference type="ARBA" id="ARBA00023136"/>
    </source>
</evidence>
<dbReference type="Pfam" id="PF03169">
    <property type="entry name" value="OPT"/>
    <property type="match status" value="1"/>
</dbReference>
<comment type="subcellular location">
    <subcellularLocation>
        <location evidence="1">Membrane</location>
        <topology evidence="1">Multi-pass membrane protein</topology>
    </subcellularLocation>
</comment>
<dbReference type="AlphaFoldDB" id="A0A316YYF5"/>
<dbReference type="GO" id="GO:0035673">
    <property type="term" value="F:oligopeptide transmembrane transporter activity"/>
    <property type="evidence" value="ECO:0007669"/>
    <property type="project" value="InterPro"/>
</dbReference>
<feature type="region of interest" description="Disordered" evidence="7">
    <location>
        <begin position="170"/>
        <end position="204"/>
    </location>
</feature>
<dbReference type="InterPro" id="IPR045035">
    <property type="entry name" value="YSL-like"/>
</dbReference>
<evidence type="ECO:0000313" key="9">
    <source>
        <dbReference type="EMBL" id="PWN93794.1"/>
    </source>
</evidence>
<keyword evidence="10" id="KW-1185">Reference proteome</keyword>
<feature type="transmembrane region" description="Helical" evidence="8">
    <location>
        <begin position="314"/>
        <end position="336"/>
    </location>
</feature>
<evidence type="ECO:0000256" key="8">
    <source>
        <dbReference type="SAM" id="Phobius"/>
    </source>
</evidence>
<feature type="transmembrane region" description="Helical" evidence="8">
    <location>
        <begin position="393"/>
        <end position="411"/>
    </location>
</feature>
<gene>
    <name evidence="9" type="ORF">FA10DRAFT_264389</name>
</gene>
<proteinExistence type="inferred from homology"/>
<dbReference type="Proteomes" id="UP000245768">
    <property type="component" value="Unassembled WGS sequence"/>
</dbReference>
<dbReference type="InterPro" id="IPR004813">
    <property type="entry name" value="OPT"/>
</dbReference>
<dbReference type="InParanoid" id="A0A316YYF5"/>
<feature type="transmembrane region" description="Helical" evidence="8">
    <location>
        <begin position="73"/>
        <end position="94"/>
    </location>
</feature>